<evidence type="ECO:0000313" key="2">
    <source>
        <dbReference type="EMBL" id="NIY71308.1"/>
    </source>
</evidence>
<evidence type="ECO:0000256" key="1">
    <source>
        <dbReference type="SAM" id="MobiDB-lite"/>
    </source>
</evidence>
<dbReference type="Proteomes" id="UP000709466">
    <property type="component" value="Unassembled WGS sequence"/>
</dbReference>
<feature type="region of interest" description="Disordered" evidence="1">
    <location>
        <begin position="172"/>
        <end position="193"/>
    </location>
</feature>
<gene>
    <name evidence="2" type="ORF">HCZ30_02535</name>
</gene>
<dbReference type="RefSeq" id="WP_167635707.1">
    <property type="nucleotide sequence ID" value="NZ_JAATOP010000001.1"/>
</dbReference>
<proteinExistence type="predicted"/>
<reference evidence="2 3" key="1">
    <citation type="submission" date="2020-03" db="EMBL/GenBank/DDBJ databases">
        <title>Bacterial isolates of synthetic phycosphere.</title>
        <authorList>
            <person name="Fu H."/>
            <person name="Moran M.A."/>
        </authorList>
    </citation>
    <scope>NUCLEOTIDE SEQUENCE [LARGE SCALE GENOMIC DNA]</scope>
    <source>
        <strain evidence="2 3">HF1</strain>
    </source>
</reference>
<dbReference type="EMBL" id="JAATOP010000001">
    <property type="protein sequence ID" value="NIY71308.1"/>
    <property type="molecule type" value="Genomic_DNA"/>
</dbReference>
<comment type="caution">
    <text evidence="2">The sequence shown here is derived from an EMBL/GenBank/DDBJ whole genome shotgun (WGS) entry which is preliminary data.</text>
</comment>
<protein>
    <recommendedName>
        <fullName evidence="4">Glycerol-3-phosphate dehydrogenase</fullName>
    </recommendedName>
</protein>
<sequence>MSDPVTNVEIEDVLTSIRRLVSDNEWARPKVYRPDSAEDARQMEKAPKFADKPAAERFVLTPSLRIAESAEPAVSAVENVEVEEDEEVAITYSEPYAEPTAPVVDGAPEQEPQFQTKRLMPKDAVEFSSDYTEDSDTMAADARMNELERMMEELEAAVNHGSEWDDEAPFEHVADSSAVRPMRESDTVEDAEVADDAPELGVLETAIEDAIFDAIQTAPRQPEPEVQTLFDAEEPVVDEPAAAQDHYMPPQRDEDFAIPEEDAYEHNDDPDLDLDADPLEDFYDTGPQFEEAALREMVRDIIREELQGKLGERITRNVRKLVRREIYRVMAQQDYE</sequence>
<feature type="region of interest" description="Disordered" evidence="1">
    <location>
        <begin position="94"/>
        <end position="115"/>
    </location>
</feature>
<evidence type="ECO:0008006" key="4">
    <source>
        <dbReference type="Google" id="ProtNLM"/>
    </source>
</evidence>
<accession>A0ABX0VXE5</accession>
<keyword evidence="3" id="KW-1185">Reference proteome</keyword>
<name>A0ABX0VXE5_9RHOB</name>
<organism evidence="2 3">
    <name type="scientific">Marivivens donghaensis</name>
    <dbReference type="NCBI Taxonomy" id="1699413"/>
    <lineage>
        <taxon>Bacteria</taxon>
        <taxon>Pseudomonadati</taxon>
        <taxon>Pseudomonadota</taxon>
        <taxon>Alphaproteobacteria</taxon>
        <taxon>Rhodobacterales</taxon>
        <taxon>Paracoccaceae</taxon>
        <taxon>Marivivens group</taxon>
        <taxon>Marivivens</taxon>
    </lineage>
</organism>
<evidence type="ECO:0000313" key="3">
    <source>
        <dbReference type="Proteomes" id="UP000709466"/>
    </source>
</evidence>